<dbReference type="EMBL" id="CP098828">
    <property type="protein sequence ID" value="XBO76699.1"/>
    <property type="molecule type" value="Genomic_DNA"/>
</dbReference>
<name>A0AAU7KYK6_9GAMM</name>
<proteinExistence type="predicted"/>
<dbReference type="Pfam" id="PF00149">
    <property type="entry name" value="Metallophos"/>
    <property type="match status" value="1"/>
</dbReference>
<dbReference type="InterPro" id="IPR004843">
    <property type="entry name" value="Calcineurin-like_PHP"/>
</dbReference>
<feature type="domain" description="Calcineurin-like phosphoesterase" evidence="1">
    <location>
        <begin position="1"/>
        <end position="221"/>
    </location>
</feature>
<dbReference type="Gene3D" id="3.60.21.10">
    <property type="match status" value="1"/>
</dbReference>
<protein>
    <submittedName>
        <fullName evidence="2">Metallophosphoesterase family protein</fullName>
    </submittedName>
</protein>
<gene>
    <name evidence="2" type="ORF">NFG57_08035</name>
</gene>
<reference evidence="2" key="1">
    <citation type="submission" date="2022-06" db="EMBL/GenBank/DDBJ databases">
        <title>A novel DMS-producing enzyme.</title>
        <authorList>
            <person name="Zhang Y."/>
        </authorList>
    </citation>
    <scope>NUCLEOTIDE SEQUENCE</scope>
    <source>
        <strain evidence="2">H10-59</strain>
    </source>
</reference>
<dbReference type="PANTHER" id="PTHR37844:SF2">
    <property type="entry name" value="SER_THR PROTEIN PHOSPHATASE SUPERFAMILY (AFU_ORTHOLOGUE AFUA_1G14840)"/>
    <property type="match status" value="1"/>
</dbReference>
<dbReference type="GO" id="GO:0016787">
    <property type="term" value="F:hydrolase activity"/>
    <property type="evidence" value="ECO:0007669"/>
    <property type="project" value="InterPro"/>
</dbReference>
<organism evidence="2">
    <name type="scientific">Halomonas sp. H10-59</name>
    <dbReference type="NCBI Taxonomy" id="2950874"/>
    <lineage>
        <taxon>Bacteria</taxon>
        <taxon>Pseudomonadati</taxon>
        <taxon>Pseudomonadota</taxon>
        <taxon>Gammaproteobacteria</taxon>
        <taxon>Oceanospirillales</taxon>
        <taxon>Halomonadaceae</taxon>
        <taxon>Halomonas</taxon>
    </lineage>
</organism>
<sequence length="267" mass="29810">MRLRILSDLHLEHFDGDRELPEIEADAVILAGDIHLGLKGLEWAARRFADQPVIYVPGNHEFYKHRMGALRREMATRAGELGIHLLDNARLELGGVRFLGTTLWTDFALYDERPDPQDIPTETLSAALRQMPDFAVIEEPEGEVFSPERSVELHRENRAWLEAELARPFDGATVVVSHHAPLAESIPAHYQGDPLSPAFASRLEALMEGVALWVHGHVHDPVMLTVGDTRVVAVPGGYPGERPEDDLRLDRVVEVESMASESESRQA</sequence>
<evidence type="ECO:0000313" key="2">
    <source>
        <dbReference type="EMBL" id="XBO76699.1"/>
    </source>
</evidence>
<dbReference type="RefSeq" id="WP_348815849.1">
    <property type="nucleotide sequence ID" value="NZ_CP098828.1"/>
</dbReference>
<dbReference type="AlphaFoldDB" id="A0AAU7KYK6"/>
<dbReference type="InterPro" id="IPR029052">
    <property type="entry name" value="Metallo-depent_PP-like"/>
</dbReference>
<accession>A0AAU7KYK6</accession>
<dbReference type="SUPFAM" id="SSF56300">
    <property type="entry name" value="Metallo-dependent phosphatases"/>
    <property type="match status" value="1"/>
</dbReference>
<evidence type="ECO:0000259" key="1">
    <source>
        <dbReference type="Pfam" id="PF00149"/>
    </source>
</evidence>
<dbReference type="PANTHER" id="PTHR37844">
    <property type="entry name" value="SER/THR PROTEIN PHOSPHATASE SUPERFAMILY (AFU_ORTHOLOGUE AFUA_1G14840)"/>
    <property type="match status" value="1"/>
</dbReference>